<proteinExistence type="predicted"/>
<dbReference type="Proteomes" id="UP001230951">
    <property type="component" value="Unassembled WGS sequence"/>
</dbReference>
<accession>A0AAW8DB45</accession>
<dbReference type="Proteomes" id="UP001242995">
    <property type="component" value="Unassembled WGS sequence"/>
</dbReference>
<keyword evidence="4" id="KW-1185">Reference proteome</keyword>
<feature type="signal peptide" evidence="1">
    <location>
        <begin position="1"/>
        <end position="31"/>
    </location>
</feature>
<evidence type="ECO:0000313" key="2">
    <source>
        <dbReference type="EMBL" id="MDP9903156.1"/>
    </source>
</evidence>
<dbReference type="PROSITE" id="PS51257">
    <property type="entry name" value="PROKAR_LIPOPROTEIN"/>
    <property type="match status" value="1"/>
</dbReference>
<evidence type="ECO:0000313" key="5">
    <source>
        <dbReference type="Proteomes" id="UP001242995"/>
    </source>
</evidence>
<feature type="chain" id="PRO_5043857801" description="DUF5052 domain-containing protein" evidence="1">
    <location>
        <begin position="32"/>
        <end position="212"/>
    </location>
</feature>
<comment type="caution">
    <text evidence="2">The sequence shown here is derived from an EMBL/GenBank/DDBJ whole genome shotgun (WGS) entry which is preliminary data.</text>
</comment>
<evidence type="ECO:0000313" key="3">
    <source>
        <dbReference type="EMBL" id="MDQ0180191.1"/>
    </source>
</evidence>
<protein>
    <recommendedName>
        <fullName evidence="6">DUF5052 domain-containing protein</fullName>
    </recommendedName>
</protein>
<dbReference type="AlphaFoldDB" id="A0AAW8DB45"/>
<evidence type="ECO:0008006" key="6">
    <source>
        <dbReference type="Google" id="ProtNLM"/>
    </source>
</evidence>
<name>A0AAW8DB45_9MICC</name>
<keyword evidence="1" id="KW-0732">Signal</keyword>
<dbReference type="Pfam" id="PF16475">
    <property type="entry name" value="DUF5052"/>
    <property type="match status" value="1"/>
</dbReference>
<sequence>MNRSRTKTFSFLTAGVAVLLALSGCASVSMSAEELGRAFEGSKAAFRTYDKAGDVMDDVTGTSIRVTRDSTFDDFNGDSTTKGSVVLVQVGQKLIRHVGSTATLVEDGIKVIVPARQGQAIKSTENAAPFIQKILAGQENVWKGSAKTVLVRTQDDVPVAVFSGNEVELFKPDIPNATAIRVVGTDGKARYALIYRANLTIYDTALIAPAQS</sequence>
<dbReference type="EMBL" id="JAUSTF010000002">
    <property type="protein sequence ID" value="MDQ0180191.1"/>
    <property type="molecule type" value="Genomic_DNA"/>
</dbReference>
<evidence type="ECO:0000313" key="4">
    <source>
        <dbReference type="Proteomes" id="UP001230951"/>
    </source>
</evidence>
<organism evidence="2 5">
    <name type="scientific">Arthrobacter bambusae</name>
    <dbReference type="NCBI Taxonomy" id="1338426"/>
    <lineage>
        <taxon>Bacteria</taxon>
        <taxon>Bacillati</taxon>
        <taxon>Actinomycetota</taxon>
        <taxon>Actinomycetes</taxon>
        <taxon>Micrococcales</taxon>
        <taxon>Micrococcaceae</taxon>
        <taxon>Arthrobacter</taxon>
    </lineage>
</organism>
<reference evidence="2 4" key="1">
    <citation type="submission" date="2023-07" db="EMBL/GenBank/DDBJ databases">
        <title>Sorghum-associated microbial communities from plants grown in Nebraska, USA.</title>
        <authorList>
            <person name="Schachtman D."/>
        </authorList>
    </citation>
    <scope>NUCLEOTIDE SEQUENCE</scope>
    <source>
        <strain evidence="2">DS1006</strain>
        <strain evidence="3 4">DS1016</strain>
    </source>
</reference>
<evidence type="ECO:0000256" key="1">
    <source>
        <dbReference type="SAM" id="SignalP"/>
    </source>
</evidence>
<dbReference type="RefSeq" id="WP_306958781.1">
    <property type="nucleotide sequence ID" value="NZ_JAUSRG010000001.1"/>
</dbReference>
<gene>
    <name evidence="2" type="ORF">J2S90_000096</name>
    <name evidence="3" type="ORF">J2S93_001607</name>
</gene>
<dbReference type="InterPro" id="IPR032484">
    <property type="entry name" value="DUF5052"/>
</dbReference>
<dbReference type="EMBL" id="JAUSRG010000001">
    <property type="protein sequence ID" value="MDP9903156.1"/>
    <property type="molecule type" value="Genomic_DNA"/>
</dbReference>